<keyword evidence="5" id="KW-1185">Reference proteome</keyword>
<evidence type="ECO:0000256" key="1">
    <source>
        <dbReference type="SAM" id="MobiDB-lite"/>
    </source>
</evidence>
<reference evidence="4" key="3">
    <citation type="submission" date="2022-06" db="UniProtKB">
        <authorList>
            <consortium name="EnsemblMetazoa"/>
        </authorList>
    </citation>
    <scope>IDENTIFICATION</scope>
</reference>
<accession>A0A834R9D3</accession>
<dbReference type="EnsemblMetazoa" id="SSS_8575s_mrna">
    <property type="protein sequence ID" value="KAF7491482.1"/>
    <property type="gene ID" value="SSS_8575"/>
</dbReference>
<proteinExistence type="predicted"/>
<feature type="compositionally biased region" description="Low complexity" evidence="1">
    <location>
        <begin position="12"/>
        <end position="39"/>
    </location>
</feature>
<dbReference type="FunFam" id="1.10.10.60:FF:000032">
    <property type="entry name" value="Zinc finger and SCAN domain-containing 20"/>
    <property type="match status" value="1"/>
</dbReference>
<dbReference type="OrthoDB" id="691673at2759"/>
<feature type="domain" description="Myb/SANT-like DNA-binding" evidence="2">
    <location>
        <begin position="52"/>
        <end position="138"/>
    </location>
</feature>
<dbReference type="InterPro" id="IPR044822">
    <property type="entry name" value="Myb_DNA-bind_4"/>
</dbReference>
<dbReference type="EMBL" id="WVUK01000059">
    <property type="protein sequence ID" value="KAF7491482.1"/>
    <property type="molecule type" value="Genomic_DNA"/>
</dbReference>
<dbReference type="AlphaFoldDB" id="A0A834R9D3"/>
<gene>
    <name evidence="3" type="ORF">SSS_8575</name>
</gene>
<dbReference type="Pfam" id="PF13837">
    <property type="entry name" value="Myb_DNA-bind_4"/>
    <property type="match status" value="1"/>
</dbReference>
<protein>
    <submittedName>
        <fullName evidence="3">Zinc finger and SCAN domain-containing protein 29</fullName>
    </submittedName>
</protein>
<sequence>MVKMGTQEFTKNNSDQKVTNNNNNNNNNSSNKVNNESQNGLTTKPIIERGASWSFNETKILLALWSQDMVQRQLTNSKRTKHVWEKISERIREHGYDRTPDQVRTRVFNMIAEYRRIIKNPTPERRKKCIFFDALHRIYQSKDSNNFDGLILSYNGDDSFNFDPIEFNNDDVNNETNNGNEDDYSDQEELFAFPLSPNGIINSEFDNQANPFDDTNNDLQSQSKRGRFEDYISCKNNLSSVAPHTSSALDTSSSALLIDRMFTHLSRETEVLREWVNLERERLAQEVARRKEEKEREDRRVNSFIEILTKFQEQFLSILKQNNSSNKCCSSSNLSQEEKSIDEYLEHTETNPSAMIISNNDENEVSNTSCLTTEQPTIKTIN</sequence>
<organism evidence="3">
    <name type="scientific">Sarcoptes scabiei</name>
    <name type="common">Itch mite</name>
    <name type="synonym">Acarus scabiei</name>
    <dbReference type="NCBI Taxonomy" id="52283"/>
    <lineage>
        <taxon>Eukaryota</taxon>
        <taxon>Metazoa</taxon>
        <taxon>Ecdysozoa</taxon>
        <taxon>Arthropoda</taxon>
        <taxon>Chelicerata</taxon>
        <taxon>Arachnida</taxon>
        <taxon>Acari</taxon>
        <taxon>Acariformes</taxon>
        <taxon>Sarcoptiformes</taxon>
        <taxon>Astigmata</taxon>
        <taxon>Psoroptidia</taxon>
        <taxon>Sarcoptoidea</taxon>
        <taxon>Sarcoptidae</taxon>
        <taxon>Sarcoptinae</taxon>
        <taxon>Sarcoptes</taxon>
    </lineage>
</organism>
<feature type="region of interest" description="Disordered" evidence="1">
    <location>
        <begin position="1"/>
        <end position="40"/>
    </location>
</feature>
<name>A0A834R9D3_SARSC</name>
<evidence type="ECO:0000313" key="3">
    <source>
        <dbReference type="EMBL" id="KAF7491482.1"/>
    </source>
</evidence>
<evidence type="ECO:0000313" key="4">
    <source>
        <dbReference type="EnsemblMetazoa" id="KAF7491482.1"/>
    </source>
</evidence>
<evidence type="ECO:0000259" key="2">
    <source>
        <dbReference type="Pfam" id="PF13837"/>
    </source>
</evidence>
<dbReference type="Proteomes" id="UP000070412">
    <property type="component" value="Unassembled WGS sequence"/>
</dbReference>
<dbReference type="Gene3D" id="1.10.10.60">
    <property type="entry name" value="Homeodomain-like"/>
    <property type="match status" value="1"/>
</dbReference>
<dbReference type="PANTHER" id="PTHR47595:SF1">
    <property type="entry name" value="MYB_SANT-LIKE DNA-BINDING DOMAIN-CONTAINING PROTEIN"/>
    <property type="match status" value="1"/>
</dbReference>
<reference evidence="3" key="2">
    <citation type="submission" date="2020-01" db="EMBL/GenBank/DDBJ databases">
        <authorList>
            <person name="Korhonen P.K.K."/>
            <person name="Guangxu M.G."/>
            <person name="Wang T.W."/>
            <person name="Stroehlein A.J.S."/>
            <person name="Young N.D."/>
            <person name="Ang C.-S.A."/>
            <person name="Fernando D.W.F."/>
            <person name="Lu H.L."/>
            <person name="Taylor S.T."/>
            <person name="Ehtesham M.E.M."/>
            <person name="Najaraj S.H.N."/>
            <person name="Harsha G.H.G."/>
            <person name="Madugundu A.M."/>
            <person name="Renuse S.R."/>
            <person name="Holt D.H."/>
            <person name="Pandey A.P."/>
            <person name="Papenfuss A.P."/>
            <person name="Gasser R.B.G."/>
            <person name="Fischer K.F."/>
        </authorList>
    </citation>
    <scope>NUCLEOTIDE SEQUENCE</scope>
    <source>
        <strain evidence="3">SSS_KF_BRIS2020</strain>
    </source>
</reference>
<evidence type="ECO:0000313" key="5">
    <source>
        <dbReference type="Proteomes" id="UP000070412"/>
    </source>
</evidence>
<reference evidence="5" key="1">
    <citation type="journal article" date="2020" name="PLoS Negl. Trop. Dis.">
        <title>High-quality nuclear genome for Sarcoptes scabiei-A critical resource for a neglected parasite.</title>
        <authorList>
            <person name="Korhonen P.K."/>
            <person name="Gasser R.B."/>
            <person name="Ma G."/>
            <person name="Wang T."/>
            <person name="Stroehlein A.J."/>
            <person name="Young N.D."/>
            <person name="Ang C.S."/>
            <person name="Fernando D.D."/>
            <person name="Lu H.C."/>
            <person name="Taylor S."/>
            <person name="Reynolds S.L."/>
            <person name="Mofiz E."/>
            <person name="Najaraj S.H."/>
            <person name="Gowda H."/>
            <person name="Madugundu A."/>
            <person name="Renuse S."/>
            <person name="Holt D."/>
            <person name="Pandey A."/>
            <person name="Papenfuss A.T."/>
            <person name="Fischer K."/>
        </authorList>
    </citation>
    <scope>NUCLEOTIDE SEQUENCE [LARGE SCALE GENOMIC DNA]</scope>
</reference>
<dbReference type="PANTHER" id="PTHR47595">
    <property type="entry name" value="HEAT SHOCK 70 KDA PROTEIN 14"/>
    <property type="match status" value="1"/>
</dbReference>